<protein>
    <submittedName>
        <fullName evidence="1">Uncharacterized protein</fullName>
    </submittedName>
</protein>
<dbReference type="Proteomes" id="UP000499080">
    <property type="component" value="Unassembled WGS sequence"/>
</dbReference>
<dbReference type="EMBL" id="BGPR01124243">
    <property type="protein sequence ID" value="GBN29100.1"/>
    <property type="molecule type" value="Genomic_DNA"/>
</dbReference>
<keyword evidence="2" id="KW-1185">Reference proteome</keyword>
<dbReference type="AlphaFoldDB" id="A0A4Y2MRV7"/>
<proteinExistence type="predicted"/>
<evidence type="ECO:0000313" key="1">
    <source>
        <dbReference type="EMBL" id="GBN29100.1"/>
    </source>
</evidence>
<accession>A0A4Y2MRV7</accession>
<evidence type="ECO:0000313" key="2">
    <source>
        <dbReference type="Proteomes" id="UP000499080"/>
    </source>
</evidence>
<sequence>HAVYVFVQRYRCVVIKEKRGLLFQDPANQ</sequence>
<name>A0A4Y2MRV7_ARAVE</name>
<comment type="caution">
    <text evidence="1">The sequence shown here is derived from an EMBL/GenBank/DDBJ whole genome shotgun (WGS) entry which is preliminary data.</text>
</comment>
<feature type="non-terminal residue" evidence="1">
    <location>
        <position position="1"/>
    </location>
</feature>
<reference evidence="1 2" key="1">
    <citation type="journal article" date="2019" name="Sci. Rep.">
        <title>Orb-weaving spider Araneus ventricosus genome elucidates the spidroin gene catalogue.</title>
        <authorList>
            <person name="Kono N."/>
            <person name="Nakamura H."/>
            <person name="Ohtoshi R."/>
            <person name="Moran D.A.P."/>
            <person name="Shinohara A."/>
            <person name="Yoshida Y."/>
            <person name="Fujiwara M."/>
            <person name="Mori M."/>
            <person name="Tomita M."/>
            <person name="Arakawa K."/>
        </authorList>
    </citation>
    <scope>NUCLEOTIDE SEQUENCE [LARGE SCALE GENOMIC DNA]</scope>
</reference>
<organism evidence="1 2">
    <name type="scientific">Araneus ventricosus</name>
    <name type="common">Orbweaver spider</name>
    <name type="synonym">Epeira ventricosa</name>
    <dbReference type="NCBI Taxonomy" id="182803"/>
    <lineage>
        <taxon>Eukaryota</taxon>
        <taxon>Metazoa</taxon>
        <taxon>Ecdysozoa</taxon>
        <taxon>Arthropoda</taxon>
        <taxon>Chelicerata</taxon>
        <taxon>Arachnida</taxon>
        <taxon>Araneae</taxon>
        <taxon>Araneomorphae</taxon>
        <taxon>Entelegynae</taxon>
        <taxon>Araneoidea</taxon>
        <taxon>Araneidae</taxon>
        <taxon>Araneus</taxon>
    </lineage>
</organism>
<gene>
    <name evidence="1" type="ORF">AVEN_197266_1</name>
</gene>